<evidence type="ECO:0000313" key="1">
    <source>
        <dbReference type="EMBL" id="KAH6930561.1"/>
    </source>
</evidence>
<keyword evidence="2" id="KW-1185">Reference proteome</keyword>
<accession>A0ACB7S9E2</accession>
<sequence length="278" mass="31615">MAGEEILREESCHRAWLSGDEIPMDDVAQESLAELRRLLKDEPELGAPTDSADLLRFLRLRKFDVEASLESLRRYCAVRASCPRLFEGLRDPERLRKLTRDYITVLPQRNIHGKPVVLYKLGSWEPSQVSYLQMTQAVVMCIEYASMHPAAQTAGVVLVSDFEGWSFGKMRYIDLGATKEYLHYLQNCAPVIPNEAHVIRQPSAFSVLFALTRPFMKEETIKSIKFHGKHIDELYADIPPSILPAEYGGTAPNTDWDIFWTNVCRQNGESKAGRQKPS</sequence>
<organism evidence="1 2">
    <name type="scientific">Hyalomma asiaticum</name>
    <name type="common">Tick</name>
    <dbReference type="NCBI Taxonomy" id="266040"/>
    <lineage>
        <taxon>Eukaryota</taxon>
        <taxon>Metazoa</taxon>
        <taxon>Ecdysozoa</taxon>
        <taxon>Arthropoda</taxon>
        <taxon>Chelicerata</taxon>
        <taxon>Arachnida</taxon>
        <taxon>Acari</taxon>
        <taxon>Parasitiformes</taxon>
        <taxon>Ixodida</taxon>
        <taxon>Ixodoidea</taxon>
        <taxon>Ixodidae</taxon>
        <taxon>Hyalomminae</taxon>
        <taxon>Hyalomma</taxon>
    </lineage>
</organism>
<protein>
    <submittedName>
        <fullName evidence="1">Uncharacterized protein</fullName>
    </submittedName>
</protein>
<comment type="caution">
    <text evidence="1">The sequence shown here is derived from an EMBL/GenBank/DDBJ whole genome shotgun (WGS) entry which is preliminary data.</text>
</comment>
<name>A0ACB7S9E2_HYAAI</name>
<gene>
    <name evidence="1" type="ORF">HPB50_014727</name>
</gene>
<dbReference type="Proteomes" id="UP000821845">
    <property type="component" value="Chromosome 5"/>
</dbReference>
<reference evidence="1" key="1">
    <citation type="submission" date="2020-05" db="EMBL/GenBank/DDBJ databases">
        <title>Large-scale comparative analyses of tick genomes elucidate their genetic diversity and vector capacities.</title>
        <authorList>
            <person name="Jia N."/>
            <person name="Wang J."/>
            <person name="Shi W."/>
            <person name="Du L."/>
            <person name="Sun Y."/>
            <person name="Zhan W."/>
            <person name="Jiang J."/>
            <person name="Wang Q."/>
            <person name="Zhang B."/>
            <person name="Ji P."/>
            <person name="Sakyi L.B."/>
            <person name="Cui X."/>
            <person name="Yuan T."/>
            <person name="Jiang B."/>
            <person name="Yang W."/>
            <person name="Lam T.T.-Y."/>
            <person name="Chang Q."/>
            <person name="Ding S."/>
            <person name="Wang X."/>
            <person name="Zhu J."/>
            <person name="Ruan X."/>
            <person name="Zhao L."/>
            <person name="Wei J."/>
            <person name="Que T."/>
            <person name="Du C."/>
            <person name="Cheng J."/>
            <person name="Dai P."/>
            <person name="Han X."/>
            <person name="Huang E."/>
            <person name="Gao Y."/>
            <person name="Liu J."/>
            <person name="Shao H."/>
            <person name="Ye R."/>
            <person name="Li L."/>
            <person name="Wei W."/>
            <person name="Wang X."/>
            <person name="Wang C."/>
            <person name="Yang T."/>
            <person name="Huo Q."/>
            <person name="Li W."/>
            <person name="Guo W."/>
            <person name="Chen H."/>
            <person name="Zhou L."/>
            <person name="Ni X."/>
            <person name="Tian J."/>
            <person name="Zhou Y."/>
            <person name="Sheng Y."/>
            <person name="Liu T."/>
            <person name="Pan Y."/>
            <person name="Xia L."/>
            <person name="Li J."/>
            <person name="Zhao F."/>
            <person name="Cao W."/>
        </authorList>
    </citation>
    <scope>NUCLEOTIDE SEQUENCE</scope>
    <source>
        <strain evidence="1">Hyas-2018</strain>
    </source>
</reference>
<dbReference type="EMBL" id="CM023485">
    <property type="protein sequence ID" value="KAH6930561.1"/>
    <property type="molecule type" value="Genomic_DNA"/>
</dbReference>
<proteinExistence type="predicted"/>
<evidence type="ECO:0000313" key="2">
    <source>
        <dbReference type="Proteomes" id="UP000821845"/>
    </source>
</evidence>